<reference evidence="1 2" key="1">
    <citation type="submission" date="2017-03" db="EMBL/GenBank/DDBJ databases">
        <title>WGS assembly of Porphyra umbilicalis.</title>
        <authorList>
            <person name="Brawley S.H."/>
            <person name="Blouin N.A."/>
            <person name="Ficko-Blean E."/>
            <person name="Wheeler G.L."/>
            <person name="Lohr M."/>
            <person name="Goodson H.V."/>
            <person name="Jenkins J.W."/>
            <person name="Blaby-Haas C.E."/>
            <person name="Helliwell K.E."/>
            <person name="Chan C."/>
            <person name="Marriage T."/>
            <person name="Bhattacharya D."/>
            <person name="Klein A.S."/>
            <person name="Badis Y."/>
            <person name="Brodie J."/>
            <person name="Cao Y."/>
            <person name="Collen J."/>
            <person name="Dittami S.M."/>
            <person name="Gachon C.M."/>
            <person name="Green B.R."/>
            <person name="Karpowicz S."/>
            <person name="Kim J.W."/>
            <person name="Kudahl U."/>
            <person name="Lin S."/>
            <person name="Michel G."/>
            <person name="Mittag M."/>
            <person name="Olson B.J."/>
            <person name="Pangilinan J."/>
            <person name="Peng Y."/>
            <person name="Qiu H."/>
            <person name="Shu S."/>
            <person name="Singer J.T."/>
            <person name="Smith A.G."/>
            <person name="Sprecher B.N."/>
            <person name="Wagner V."/>
            <person name="Wang W."/>
            <person name="Wang Z.-Y."/>
            <person name="Yan J."/>
            <person name="Yarish C."/>
            <person name="Zoeuner-Riek S."/>
            <person name="Zhuang Y."/>
            <person name="Zou Y."/>
            <person name="Lindquist E.A."/>
            <person name="Grimwood J."/>
            <person name="Barry K."/>
            <person name="Rokhsar D.S."/>
            <person name="Schmutz J."/>
            <person name="Stiller J.W."/>
            <person name="Grossman A.R."/>
            <person name="Prochnik S.E."/>
        </authorList>
    </citation>
    <scope>NUCLEOTIDE SEQUENCE [LARGE SCALE GENOMIC DNA]</scope>
    <source>
        <strain evidence="1">4086291</strain>
    </source>
</reference>
<dbReference type="Proteomes" id="UP000218209">
    <property type="component" value="Unassembled WGS sequence"/>
</dbReference>
<sequence length="104" mass="12379">MPSPEEKRTACANHLHRRFEFPGGVEEAKAKLDTLFLQPKMRKKDEEQQYRPEKLYKVLRQSWPRLQRDLEKVMVPAFMGQAGHWLEIGSRGRVHERNNMPFFS</sequence>
<evidence type="ECO:0000313" key="1">
    <source>
        <dbReference type="EMBL" id="OSX74842.1"/>
    </source>
</evidence>
<proteinExistence type="predicted"/>
<organism evidence="1 2">
    <name type="scientific">Porphyra umbilicalis</name>
    <name type="common">Purple laver</name>
    <name type="synonym">Red alga</name>
    <dbReference type="NCBI Taxonomy" id="2786"/>
    <lineage>
        <taxon>Eukaryota</taxon>
        <taxon>Rhodophyta</taxon>
        <taxon>Bangiophyceae</taxon>
        <taxon>Bangiales</taxon>
        <taxon>Bangiaceae</taxon>
        <taxon>Porphyra</taxon>
    </lineage>
</organism>
<protein>
    <submittedName>
        <fullName evidence="1">Uncharacterized protein</fullName>
    </submittedName>
</protein>
<dbReference type="AlphaFoldDB" id="A0A1X6P1U0"/>
<gene>
    <name evidence="1" type="ORF">BU14_0265s0007</name>
</gene>
<dbReference type="EMBL" id="KV918928">
    <property type="protein sequence ID" value="OSX74842.1"/>
    <property type="molecule type" value="Genomic_DNA"/>
</dbReference>
<accession>A0A1X6P1U0</accession>
<evidence type="ECO:0000313" key="2">
    <source>
        <dbReference type="Proteomes" id="UP000218209"/>
    </source>
</evidence>
<keyword evidence="2" id="KW-1185">Reference proteome</keyword>
<name>A0A1X6P1U0_PORUM</name>